<dbReference type="PROSITE" id="PS50980">
    <property type="entry name" value="COA_CT_NTER"/>
    <property type="match status" value="1"/>
</dbReference>
<dbReference type="PANTHER" id="PTHR22855:SF13">
    <property type="entry name" value="METHYLCROTONOYL-COA CARBOXYLASE BETA CHAIN, MITOCHONDRIAL"/>
    <property type="match status" value="1"/>
</dbReference>
<dbReference type="InterPro" id="IPR034733">
    <property type="entry name" value="AcCoA_carboxyl_beta"/>
</dbReference>
<feature type="domain" description="CoA carboxyltransferase C-terminal" evidence="2">
    <location>
        <begin position="279"/>
        <end position="531"/>
    </location>
</feature>
<dbReference type="EMBL" id="AP021874">
    <property type="protein sequence ID" value="BBO69733.1"/>
    <property type="molecule type" value="Genomic_DNA"/>
</dbReference>
<evidence type="ECO:0000313" key="3">
    <source>
        <dbReference type="EMBL" id="BBO69733.1"/>
    </source>
</evidence>
<dbReference type="GO" id="GO:0006552">
    <property type="term" value="P:L-leucine catabolic process"/>
    <property type="evidence" value="ECO:0007669"/>
    <property type="project" value="TreeGrafter"/>
</dbReference>
<dbReference type="PROSITE" id="PS50989">
    <property type="entry name" value="COA_CT_CTER"/>
    <property type="match status" value="1"/>
</dbReference>
<dbReference type="SUPFAM" id="SSF52096">
    <property type="entry name" value="ClpP/crotonase"/>
    <property type="match status" value="2"/>
</dbReference>
<dbReference type="Gene3D" id="3.90.226.10">
    <property type="entry name" value="2-enoyl-CoA Hydratase, Chain A, domain 1"/>
    <property type="match status" value="2"/>
</dbReference>
<dbReference type="Proteomes" id="UP000427906">
    <property type="component" value="Chromosome"/>
</dbReference>
<dbReference type="KEGG" id="dalk:DSCA_36630"/>
<feature type="domain" description="CoA carboxyltransferase N-terminal" evidence="1">
    <location>
        <begin position="18"/>
        <end position="277"/>
    </location>
</feature>
<protein>
    <submittedName>
        <fullName evidence="3">Methylcrotonoyl-CoA carboxylase</fullName>
    </submittedName>
</protein>
<evidence type="ECO:0000259" key="1">
    <source>
        <dbReference type="PROSITE" id="PS50980"/>
    </source>
</evidence>
<reference evidence="3 4" key="1">
    <citation type="submission" date="2019-11" db="EMBL/GenBank/DDBJ databases">
        <title>Comparative genomics of hydrocarbon-degrading Desulfosarcina strains.</title>
        <authorList>
            <person name="Watanabe M."/>
            <person name="Kojima H."/>
            <person name="Fukui M."/>
        </authorList>
    </citation>
    <scope>NUCLEOTIDE SEQUENCE [LARGE SCALE GENOMIC DNA]</scope>
    <source>
        <strain evidence="3 4">PL12</strain>
    </source>
</reference>
<dbReference type="GO" id="GO:1905202">
    <property type="term" value="C:methylcrotonoyl-CoA carboxylase complex"/>
    <property type="evidence" value="ECO:0007669"/>
    <property type="project" value="TreeGrafter"/>
</dbReference>
<dbReference type="PANTHER" id="PTHR22855">
    <property type="entry name" value="ACETYL, PROPIONYL, PYRUVATE, AND GLUTACONYL CARBOXYLASE-RELATED"/>
    <property type="match status" value="1"/>
</dbReference>
<proteinExistence type="predicted"/>
<dbReference type="InterPro" id="IPR011762">
    <property type="entry name" value="COA_CT_N"/>
</dbReference>
<name>A0A5K7YMS8_9BACT</name>
<dbReference type="InterPro" id="IPR029045">
    <property type="entry name" value="ClpP/crotonase-like_dom_sf"/>
</dbReference>
<evidence type="ECO:0000259" key="2">
    <source>
        <dbReference type="PROSITE" id="PS50989"/>
    </source>
</evidence>
<dbReference type="InterPro" id="IPR045190">
    <property type="entry name" value="MCCB/AccD1-like"/>
</dbReference>
<keyword evidence="4" id="KW-1185">Reference proteome</keyword>
<dbReference type="OrthoDB" id="9803706at2"/>
<evidence type="ECO:0000313" key="4">
    <source>
        <dbReference type="Proteomes" id="UP000427906"/>
    </source>
</evidence>
<dbReference type="InterPro" id="IPR011763">
    <property type="entry name" value="COA_CT_C"/>
</dbReference>
<dbReference type="Pfam" id="PF01039">
    <property type="entry name" value="Carboxyl_trans"/>
    <property type="match status" value="1"/>
</dbReference>
<organism evidence="3 4">
    <name type="scientific">Desulfosarcina alkanivorans</name>
    <dbReference type="NCBI Taxonomy" id="571177"/>
    <lineage>
        <taxon>Bacteria</taxon>
        <taxon>Pseudomonadati</taxon>
        <taxon>Thermodesulfobacteriota</taxon>
        <taxon>Desulfobacteria</taxon>
        <taxon>Desulfobacterales</taxon>
        <taxon>Desulfosarcinaceae</taxon>
        <taxon>Desulfosarcina</taxon>
    </lineage>
</organism>
<accession>A0A5K7YMS8</accession>
<dbReference type="RefSeq" id="WP_155317744.1">
    <property type="nucleotide sequence ID" value="NZ_AP021874.1"/>
</dbReference>
<gene>
    <name evidence="3" type="primary">liuB</name>
    <name evidence="3" type="ORF">DSCA_36630</name>
</gene>
<sequence>MTDDLKKAQITENNRAHWKNEEKQIHALWDKAYNPGGQKQIERLKHQGKKPVRELIQQLIDTGTDFFELSRGAGFGLDYETTKDVPSAGLATGLGKIHGNWAMIIANDSRVKAGAYYPINCKKHLRAQDIADRCGIPTIYIGDSAGGFLPMQDRVFPGRDQFGRFFYNMSRMSAKGLKQYTLSTGGNTAGGAYTVYLACESIMIDKLAYSFLGGPPMVKSAIGEEVTMQDLGGAKIHTSISGGADHFVTSQDEGIEKLRELLSHDPPQKIYADRQPERLPRVPDDHLYKVLPSDPYRSIDVRQVIAAIADDSAFSEYKRNYCPGRGDNIVCGKIRLKGLSIGVVASNSIGVIFVESARKAAEWIVRCCTQKLPILYIQNSPGYMVGTEEEYAGIGKYGSNMVRAGACANVPKIQWVIGPDHGAANYGMCGRAYDPNFIFNTMRGRTSVMSGRTAGHILTTLERANTKKRGQNKDEKEFQKFEQEMIDKYSREAHPFYTEARMYHDGTLPLNMCRDALATAFEVSLLKPIQQSSFGNFKF</sequence>
<dbReference type="AlphaFoldDB" id="A0A5K7YMS8"/>
<dbReference type="GO" id="GO:0004485">
    <property type="term" value="F:methylcrotonoyl-CoA carboxylase activity"/>
    <property type="evidence" value="ECO:0007669"/>
    <property type="project" value="TreeGrafter"/>
</dbReference>